<proteinExistence type="predicted"/>
<dbReference type="Pfam" id="PF07687">
    <property type="entry name" value="M20_dimer"/>
    <property type="match status" value="1"/>
</dbReference>
<dbReference type="Gene3D" id="3.40.630.10">
    <property type="entry name" value="Zn peptidases"/>
    <property type="match status" value="2"/>
</dbReference>
<accession>A0ABT1Y1P3</accession>
<keyword evidence="1" id="KW-0479">Metal-binding</keyword>
<comment type="caution">
    <text evidence="4">The sequence shown here is derived from an EMBL/GenBank/DDBJ whole genome shotgun (WGS) entry which is preliminary data.</text>
</comment>
<evidence type="ECO:0000313" key="5">
    <source>
        <dbReference type="Proteomes" id="UP001524944"/>
    </source>
</evidence>
<evidence type="ECO:0000256" key="2">
    <source>
        <dbReference type="ARBA" id="ARBA00022801"/>
    </source>
</evidence>
<dbReference type="PANTHER" id="PTHR43808">
    <property type="entry name" value="ACETYLORNITHINE DEACETYLASE"/>
    <property type="match status" value="1"/>
</dbReference>
<keyword evidence="5" id="KW-1185">Reference proteome</keyword>
<reference evidence="4 5" key="1">
    <citation type="submission" date="2022-08" db="EMBL/GenBank/DDBJ databases">
        <title>Proteogenomics of the novel Dehalobacterium formicoaceticum strain EZ94 highlights a key role of methyltransferases during anaerobic dichloromethane degradation.</title>
        <authorList>
            <person name="Wasmund K."/>
        </authorList>
    </citation>
    <scope>NUCLEOTIDE SEQUENCE [LARGE SCALE GENOMIC DNA]</scope>
    <source>
        <strain evidence="4 5">EZ94</strain>
    </source>
</reference>
<feature type="domain" description="Peptidase M20 dimerisation" evidence="3">
    <location>
        <begin position="188"/>
        <end position="291"/>
    </location>
</feature>
<dbReference type="Pfam" id="PF01546">
    <property type="entry name" value="Peptidase_M20"/>
    <property type="match status" value="1"/>
</dbReference>
<dbReference type="RefSeq" id="WP_257912342.1">
    <property type="nucleotide sequence ID" value="NZ_JANPWE010000002.1"/>
</dbReference>
<dbReference type="InterPro" id="IPR036264">
    <property type="entry name" value="Bact_exopeptidase_dim_dom"/>
</dbReference>
<sequence>MYNAQKVHQVVQENKQELIDFLVECVQTPSVTGDELAMGKVIVKWIERIGLEPQVYEAQKDRPNIIAEWFGSTSGRRFVFNGHIDVFPPVEGDPGLYGPWSGKIVDGYIYGRGTADMKGGLCASIMAVKLLKEMGFDPKGSVLLSCVSDEENGSKYGVKYLLEKGLLNGDFGICMDVTCGKVLVTGGGSIGAYVTYRSVPGHCSIPHPSIDALKKSVVAINELYKLDARLRGSYYPPFNSSSCLSVSSIHSGEATNNHPAMSRFSIDFRIIPGQTLEWAHNEILGVLDGLKEKDPEFDYTYEVEREFPTLELDPNSEIVKAACAAYEDVMDKPAELYERNGSCDAHHIVKATGMTMPNFGPGDDIGECCQANEKLLIDEYLSFVEIYMMTLIRLLG</sequence>
<dbReference type="SUPFAM" id="SSF55031">
    <property type="entry name" value="Bacterial exopeptidase dimerisation domain"/>
    <property type="match status" value="1"/>
</dbReference>
<gene>
    <name evidence="4" type="ORF">NVS47_04500</name>
</gene>
<keyword evidence="2" id="KW-0378">Hydrolase</keyword>
<evidence type="ECO:0000259" key="3">
    <source>
        <dbReference type="Pfam" id="PF07687"/>
    </source>
</evidence>
<dbReference type="Proteomes" id="UP001524944">
    <property type="component" value="Unassembled WGS sequence"/>
</dbReference>
<dbReference type="SUPFAM" id="SSF53187">
    <property type="entry name" value="Zn-dependent exopeptidases"/>
    <property type="match status" value="1"/>
</dbReference>
<dbReference type="InterPro" id="IPR011650">
    <property type="entry name" value="Peptidase_M20_dimer"/>
</dbReference>
<dbReference type="InterPro" id="IPR002933">
    <property type="entry name" value="Peptidase_M20"/>
</dbReference>
<name>A0ABT1Y1P3_9FIRM</name>
<dbReference type="InterPro" id="IPR050072">
    <property type="entry name" value="Peptidase_M20A"/>
</dbReference>
<evidence type="ECO:0000313" key="4">
    <source>
        <dbReference type="EMBL" id="MCR6544782.1"/>
    </source>
</evidence>
<organism evidence="4 5">
    <name type="scientific">Dehalobacterium formicoaceticum</name>
    <dbReference type="NCBI Taxonomy" id="51515"/>
    <lineage>
        <taxon>Bacteria</taxon>
        <taxon>Bacillati</taxon>
        <taxon>Bacillota</taxon>
        <taxon>Clostridia</taxon>
        <taxon>Eubacteriales</taxon>
        <taxon>Peptococcaceae</taxon>
        <taxon>Dehalobacterium</taxon>
    </lineage>
</organism>
<evidence type="ECO:0000256" key="1">
    <source>
        <dbReference type="ARBA" id="ARBA00022723"/>
    </source>
</evidence>
<dbReference type="EMBL" id="JANPWE010000002">
    <property type="protein sequence ID" value="MCR6544782.1"/>
    <property type="molecule type" value="Genomic_DNA"/>
</dbReference>
<dbReference type="Gene3D" id="3.30.70.360">
    <property type="match status" value="1"/>
</dbReference>
<protein>
    <submittedName>
        <fullName evidence="4">M20/M25/M40 family metallo-hydrolase</fullName>
    </submittedName>
</protein>